<reference evidence="2" key="2">
    <citation type="submission" date="2024-05" db="EMBL/GenBank/DDBJ databases">
        <title>Rhodohalobacter halophilus gen. nov., sp. nov., a moderately halophilic member of the family Balneolaceae.</title>
        <authorList>
            <person name="Xia J."/>
        </authorList>
    </citation>
    <scope>NUCLEOTIDE SEQUENCE</scope>
    <source>
        <strain evidence="2">WB101</strain>
    </source>
</reference>
<dbReference type="Gene3D" id="3.90.180.10">
    <property type="entry name" value="Medium-chain alcohol dehydrogenases, catalytic domain"/>
    <property type="match status" value="1"/>
</dbReference>
<keyword evidence="1" id="KW-0812">Transmembrane</keyword>
<dbReference type="Gene3D" id="3.40.50.720">
    <property type="entry name" value="NAD(P)-binding Rossmann-like Domain"/>
    <property type="match status" value="1"/>
</dbReference>
<evidence type="ECO:0000256" key="1">
    <source>
        <dbReference type="SAM" id="Phobius"/>
    </source>
</evidence>
<comment type="caution">
    <text evidence="2">The sequence shown here is derived from an EMBL/GenBank/DDBJ whole genome shotgun (WGS) entry which is preliminary data.</text>
</comment>
<keyword evidence="3" id="KW-1185">Reference proteome</keyword>
<evidence type="ECO:0000313" key="2">
    <source>
        <dbReference type="EMBL" id="MCG2589902.1"/>
    </source>
</evidence>
<reference evidence="2" key="1">
    <citation type="submission" date="2022-01" db="EMBL/GenBank/DDBJ databases">
        <authorList>
            <person name="Wang Y."/>
        </authorList>
    </citation>
    <scope>NUCLEOTIDE SEQUENCE</scope>
    <source>
        <strain evidence="2">WB101</strain>
    </source>
</reference>
<keyword evidence="1" id="KW-1133">Transmembrane helix</keyword>
<evidence type="ECO:0000313" key="3">
    <source>
        <dbReference type="Proteomes" id="UP001165366"/>
    </source>
</evidence>
<proteinExistence type="predicted"/>
<protein>
    <submittedName>
        <fullName evidence="2">Zinc-binding dehydrogenase</fullName>
    </submittedName>
</protein>
<dbReference type="Pfam" id="PF13602">
    <property type="entry name" value="ADH_zinc_N_2"/>
    <property type="match status" value="1"/>
</dbReference>
<feature type="transmembrane region" description="Helical" evidence="1">
    <location>
        <begin position="20"/>
        <end position="42"/>
    </location>
</feature>
<dbReference type="Proteomes" id="UP001165366">
    <property type="component" value="Unassembled WGS sequence"/>
</dbReference>
<name>A0ABS9KGE0_9BACT</name>
<dbReference type="EMBL" id="JAKLWS010000022">
    <property type="protein sequence ID" value="MCG2589902.1"/>
    <property type="molecule type" value="Genomic_DNA"/>
</dbReference>
<accession>A0ABS9KGE0</accession>
<organism evidence="2 3">
    <name type="scientific">Rhodohalobacter sulfatireducens</name>
    <dbReference type="NCBI Taxonomy" id="2911366"/>
    <lineage>
        <taxon>Bacteria</taxon>
        <taxon>Pseudomonadati</taxon>
        <taxon>Balneolota</taxon>
        <taxon>Balneolia</taxon>
        <taxon>Balneolales</taxon>
        <taxon>Balneolaceae</taxon>
        <taxon>Rhodohalobacter</taxon>
    </lineage>
</organism>
<gene>
    <name evidence="2" type="ORF">L6773_15075</name>
</gene>
<keyword evidence="1" id="KW-0472">Membrane</keyword>
<sequence length="111" mass="12305">MYDTVGARSFSECRPALTKQGLYLSPVLGMPLLGQMMVTSIFGKKKAKFSATGTLPIQETKRLLDLLLEIIEAGKMRGILDRTYPLEQLAEAHQYVDTGHKRGNVVLNPII</sequence>